<dbReference type="EMBL" id="VNFF01000004">
    <property type="protein sequence ID" value="TVU85031.1"/>
    <property type="molecule type" value="Genomic_DNA"/>
</dbReference>
<organism evidence="1 2">
    <name type="scientific">Pseudoalteromonas neustonica</name>
    <dbReference type="NCBI Taxonomy" id="1840331"/>
    <lineage>
        <taxon>Bacteria</taxon>
        <taxon>Pseudomonadati</taxon>
        <taxon>Pseudomonadota</taxon>
        <taxon>Gammaproteobacteria</taxon>
        <taxon>Alteromonadales</taxon>
        <taxon>Pseudoalteromonadaceae</taxon>
        <taxon>Pseudoalteromonas</taxon>
    </lineage>
</organism>
<keyword evidence="2" id="KW-1185">Reference proteome</keyword>
<name>A0ABY3FGF6_9GAMM</name>
<evidence type="ECO:0000313" key="2">
    <source>
        <dbReference type="Proteomes" id="UP000317938"/>
    </source>
</evidence>
<sequence length="345" mass="40671">MQNLPMILQQINNCFGMSITPVNNQFPRNQLYLESQLYNRILANAESRYGQEILQFSISPENYMRYKNGKVSSIVKGDAGFQNHEGFEAVKMVNLVDSIFTEVSQYYTNQVLTEFQELTNNIFTSINHVQSTLFNQALYLKEQEHVEDLVSFQDFFNEINDELGDISNSSTRCTAYVGSLIEIRKKIYKTYNYFIKNLNDWPSKILSSDFFDNYSPIDYQSLNNDYCLCRQAINCYMITLVYENVIAGNVDDRSRDKIIKKIESFLEKFKNADSQIRHALFKRDNSNRSWNWYYRQDKQNDSNSIGWFLNQFSRDPNFEITKVKEIFNRSKELLSSIDLIEYKPE</sequence>
<dbReference type="RefSeq" id="WP_145234852.1">
    <property type="nucleotide sequence ID" value="NZ_VNFF01000004.1"/>
</dbReference>
<comment type="caution">
    <text evidence="1">The sequence shown here is derived from an EMBL/GenBank/DDBJ whole genome shotgun (WGS) entry which is preliminary data.</text>
</comment>
<dbReference type="Proteomes" id="UP000317938">
    <property type="component" value="Unassembled WGS sequence"/>
</dbReference>
<protein>
    <submittedName>
        <fullName evidence="1">Uncharacterized protein</fullName>
    </submittedName>
</protein>
<reference evidence="1 2" key="1">
    <citation type="submission" date="2019-07" db="EMBL/GenBank/DDBJ databases">
        <title>Diversity of Bacteria from Kongsfjorden, Arctic.</title>
        <authorList>
            <person name="Yu Y."/>
        </authorList>
    </citation>
    <scope>NUCLEOTIDE SEQUENCE [LARGE SCALE GENOMIC DNA]</scope>
    <source>
        <strain evidence="1 2">SM1927</strain>
    </source>
</reference>
<gene>
    <name evidence="1" type="ORF">FQP85_05110</name>
</gene>
<proteinExistence type="predicted"/>
<accession>A0ABY3FGF6</accession>
<evidence type="ECO:0000313" key="1">
    <source>
        <dbReference type="EMBL" id="TVU85031.1"/>
    </source>
</evidence>